<proteinExistence type="predicted"/>
<dbReference type="InterPro" id="IPR003737">
    <property type="entry name" value="GlcNAc_PI_deacetylase-related"/>
</dbReference>
<accession>A0A6J5NGY3</accession>
<dbReference type="Pfam" id="PF02585">
    <property type="entry name" value="PIG-L"/>
    <property type="match status" value="1"/>
</dbReference>
<dbReference type="Gene3D" id="3.40.50.10320">
    <property type="entry name" value="LmbE-like"/>
    <property type="match status" value="1"/>
</dbReference>
<dbReference type="InterPro" id="IPR024078">
    <property type="entry name" value="LmbE-like_dom_sf"/>
</dbReference>
<protein>
    <submittedName>
        <fullName evidence="1">N-acetylglucosaminyl phosphatidylinositol deacetylase-related</fullName>
    </submittedName>
</protein>
<dbReference type="EMBL" id="LR796651">
    <property type="protein sequence ID" value="CAB4158057.1"/>
    <property type="molecule type" value="Genomic_DNA"/>
</dbReference>
<organism evidence="1">
    <name type="scientific">uncultured Caudovirales phage</name>
    <dbReference type="NCBI Taxonomy" id="2100421"/>
    <lineage>
        <taxon>Viruses</taxon>
        <taxon>Duplodnaviria</taxon>
        <taxon>Heunggongvirae</taxon>
        <taxon>Uroviricota</taxon>
        <taxon>Caudoviricetes</taxon>
        <taxon>Peduoviridae</taxon>
        <taxon>Maltschvirus</taxon>
        <taxon>Maltschvirus maltsch</taxon>
    </lineage>
</organism>
<dbReference type="SUPFAM" id="SSF102588">
    <property type="entry name" value="LmbE-like"/>
    <property type="match status" value="1"/>
</dbReference>
<sequence length="195" mass="22745">MSNLIFSPHTDDAIFSLGDYILSNERITIASAFSGVPIDDAGYKKHTLLRQEHDKACAVVNAKVINNDLLDDVYGKQDENVLTNWVIDIIKNFDHIYIPLGIHHPDHILLSDTIFSVMDNFVKEYFLYSELPYRVLYPQLYEERLNKFKSKYSLEKISTKFTKEKLNAIKKYDSQIDENLIEKLLVEENLWKIVK</sequence>
<evidence type="ECO:0000313" key="1">
    <source>
        <dbReference type="EMBL" id="CAB4158057.1"/>
    </source>
</evidence>
<name>A0A6J5NGY3_9CAUD</name>
<reference evidence="1" key="1">
    <citation type="submission" date="2020-04" db="EMBL/GenBank/DDBJ databases">
        <authorList>
            <person name="Chiriac C."/>
            <person name="Salcher M."/>
            <person name="Ghai R."/>
            <person name="Kavagutti S V."/>
        </authorList>
    </citation>
    <scope>NUCLEOTIDE SEQUENCE</scope>
</reference>
<gene>
    <name evidence="1" type="ORF">UFOVP694_125</name>
</gene>